<proteinExistence type="inferred from homology"/>
<organism evidence="7 8">
    <name type="scientific">Branchiostoma floridae</name>
    <name type="common">Florida lancelet</name>
    <name type="synonym">Amphioxus</name>
    <dbReference type="NCBI Taxonomy" id="7739"/>
    <lineage>
        <taxon>Eukaryota</taxon>
        <taxon>Metazoa</taxon>
        <taxon>Chordata</taxon>
        <taxon>Cephalochordata</taxon>
        <taxon>Leptocardii</taxon>
        <taxon>Amphioxiformes</taxon>
        <taxon>Branchiostomatidae</taxon>
        <taxon>Branchiostoma</taxon>
    </lineage>
</organism>
<reference evidence="7" key="1">
    <citation type="journal article" date="2020" name="Nat. Ecol. Evol.">
        <title>Deeply conserved synteny resolves early events in vertebrate evolution.</title>
        <authorList>
            <person name="Simakov O."/>
            <person name="Marletaz F."/>
            <person name="Yue J.X."/>
            <person name="O'Connell B."/>
            <person name="Jenkins J."/>
            <person name="Brandt A."/>
            <person name="Calef R."/>
            <person name="Tung C.H."/>
            <person name="Huang T.K."/>
            <person name="Schmutz J."/>
            <person name="Satoh N."/>
            <person name="Yu J.K."/>
            <person name="Putnam N.H."/>
            <person name="Green R.E."/>
            <person name="Rokhsar D.S."/>
        </authorList>
    </citation>
    <scope>NUCLEOTIDE SEQUENCE [LARGE SCALE GENOMIC DNA]</scope>
    <source>
        <strain evidence="7">S238N-H82</strain>
    </source>
</reference>
<evidence type="ECO:0000256" key="6">
    <source>
        <dbReference type="SAM" id="Phobius"/>
    </source>
</evidence>
<dbReference type="Proteomes" id="UP000001554">
    <property type="component" value="Chromosome 10"/>
</dbReference>
<gene>
    <name evidence="8" type="primary">LOC118425051</name>
</gene>
<comment type="subcellular location">
    <subcellularLocation>
        <location evidence="1">Membrane</location>
        <topology evidence="1">Multi-pass membrane protein</topology>
    </subcellularLocation>
</comment>
<dbReference type="Pfam" id="PF07681">
    <property type="entry name" value="DoxX"/>
    <property type="match status" value="1"/>
</dbReference>
<dbReference type="RefSeq" id="XP_035689760.1">
    <property type="nucleotide sequence ID" value="XM_035833867.1"/>
</dbReference>
<dbReference type="InterPro" id="IPR032808">
    <property type="entry name" value="DoxX"/>
</dbReference>
<evidence type="ECO:0000313" key="8">
    <source>
        <dbReference type="RefSeq" id="XP_035689760.1"/>
    </source>
</evidence>
<reference evidence="8" key="2">
    <citation type="submission" date="2025-08" db="UniProtKB">
        <authorList>
            <consortium name="RefSeq"/>
        </authorList>
    </citation>
    <scope>IDENTIFICATION</scope>
    <source>
        <strain evidence="8">S238N-H82</strain>
        <tissue evidence="8">Testes</tissue>
    </source>
</reference>
<evidence type="ECO:0000313" key="7">
    <source>
        <dbReference type="Proteomes" id="UP000001554"/>
    </source>
</evidence>
<name>A0A9J7LWW9_BRAFL</name>
<dbReference type="PANTHER" id="PTHR13163">
    <property type="entry name" value="SPINAL CORD EXPRESSION PROTEIN 4"/>
    <property type="match status" value="1"/>
</dbReference>
<keyword evidence="5 6" id="KW-0472">Membrane</keyword>
<evidence type="ECO:0000256" key="5">
    <source>
        <dbReference type="ARBA" id="ARBA00023136"/>
    </source>
</evidence>
<feature type="transmembrane region" description="Helical" evidence="6">
    <location>
        <begin position="59"/>
        <end position="80"/>
    </location>
</feature>
<feature type="transmembrane region" description="Helical" evidence="6">
    <location>
        <begin position="100"/>
        <end position="126"/>
    </location>
</feature>
<evidence type="ECO:0000256" key="2">
    <source>
        <dbReference type="ARBA" id="ARBA00006679"/>
    </source>
</evidence>
<keyword evidence="7" id="KW-1185">Reference proteome</keyword>
<dbReference type="KEGG" id="bfo:118425051"/>
<dbReference type="InterPro" id="IPR040399">
    <property type="entry name" value="TMEM35A/B"/>
</dbReference>
<evidence type="ECO:0000256" key="3">
    <source>
        <dbReference type="ARBA" id="ARBA00022692"/>
    </source>
</evidence>
<dbReference type="OrthoDB" id="432685at2759"/>
<accession>A0A9J7LWW9</accession>
<keyword evidence="3 6" id="KW-0812">Transmembrane</keyword>
<evidence type="ECO:0000256" key="1">
    <source>
        <dbReference type="ARBA" id="ARBA00004141"/>
    </source>
</evidence>
<keyword evidence="4 6" id="KW-1133">Transmembrane helix</keyword>
<comment type="similarity">
    <text evidence="2">Belongs to the DoxX family.</text>
</comment>
<sequence length="151" mass="16281">MASGAAHLLSMGLGLFFCTTGLPKLFSFIPAHKLLKDEFVNFAAVFPLKPLGIVPNPTLYLYAIGVIELGCGVMLGLGSHEQQVASMWPQLSQFFRMIDSIIYLKIMLISAMVLLGVMVGAIHTLVSLGRRKAECIPAAVCLSLLGLFLTL</sequence>
<dbReference type="GO" id="GO:0016020">
    <property type="term" value="C:membrane"/>
    <property type="evidence" value="ECO:0007669"/>
    <property type="project" value="UniProtKB-SubCell"/>
</dbReference>
<evidence type="ECO:0000256" key="4">
    <source>
        <dbReference type="ARBA" id="ARBA00022989"/>
    </source>
</evidence>
<dbReference type="GeneID" id="118425051"/>
<feature type="transmembrane region" description="Helical" evidence="6">
    <location>
        <begin position="6"/>
        <end position="26"/>
    </location>
</feature>
<dbReference type="AlphaFoldDB" id="A0A9J7LWW9"/>
<protein>
    <submittedName>
        <fullName evidence="8">Transmembrane protein 35B-like</fullName>
    </submittedName>
</protein>
<dbReference type="PANTHER" id="PTHR13163:SF2">
    <property type="entry name" value="TRANSMEMBRANE PROTEIN 35B"/>
    <property type="match status" value="1"/>
</dbReference>